<reference evidence="4" key="2">
    <citation type="submission" date="2015-01" db="EMBL/GenBank/DDBJ databases">
        <title>Evolutionary Origins and Diversification of the Mycorrhizal Mutualists.</title>
        <authorList>
            <consortium name="DOE Joint Genome Institute"/>
            <consortium name="Mycorrhizal Genomics Consortium"/>
            <person name="Kohler A."/>
            <person name="Kuo A."/>
            <person name="Nagy L.G."/>
            <person name="Floudas D."/>
            <person name="Copeland A."/>
            <person name="Barry K.W."/>
            <person name="Cichocki N."/>
            <person name="Veneault-Fourrey C."/>
            <person name="LaButti K."/>
            <person name="Lindquist E.A."/>
            <person name="Lipzen A."/>
            <person name="Lundell T."/>
            <person name="Morin E."/>
            <person name="Murat C."/>
            <person name="Riley R."/>
            <person name="Ohm R."/>
            <person name="Sun H."/>
            <person name="Tunlid A."/>
            <person name="Henrissat B."/>
            <person name="Grigoriev I.V."/>
            <person name="Hibbett D.S."/>
            <person name="Martin F."/>
        </authorList>
    </citation>
    <scope>NUCLEOTIDE SEQUENCE [LARGE SCALE GENOMIC DNA]</scope>
    <source>
        <strain evidence="4">MAFF 305830</strain>
    </source>
</reference>
<organism evidence="3 4">
    <name type="scientific">Serendipita vermifera MAFF 305830</name>
    <dbReference type="NCBI Taxonomy" id="933852"/>
    <lineage>
        <taxon>Eukaryota</taxon>
        <taxon>Fungi</taxon>
        <taxon>Dikarya</taxon>
        <taxon>Basidiomycota</taxon>
        <taxon>Agaricomycotina</taxon>
        <taxon>Agaricomycetes</taxon>
        <taxon>Sebacinales</taxon>
        <taxon>Serendipitaceae</taxon>
        <taxon>Serendipita</taxon>
    </lineage>
</organism>
<name>A0A0C2X3E7_SERVB</name>
<dbReference type="EMBL" id="KN824330">
    <property type="protein sequence ID" value="KIM23932.1"/>
    <property type="molecule type" value="Genomic_DNA"/>
</dbReference>
<feature type="chain" id="PRO_5002170558" evidence="2">
    <location>
        <begin position="26"/>
        <end position="178"/>
    </location>
</feature>
<reference evidence="3 4" key="1">
    <citation type="submission" date="2014-04" db="EMBL/GenBank/DDBJ databases">
        <authorList>
            <consortium name="DOE Joint Genome Institute"/>
            <person name="Kuo A."/>
            <person name="Zuccaro A."/>
            <person name="Kohler A."/>
            <person name="Nagy L.G."/>
            <person name="Floudas D."/>
            <person name="Copeland A."/>
            <person name="Barry K.W."/>
            <person name="Cichocki N."/>
            <person name="Veneault-Fourrey C."/>
            <person name="LaButti K."/>
            <person name="Lindquist E.A."/>
            <person name="Lipzen A."/>
            <person name="Lundell T."/>
            <person name="Morin E."/>
            <person name="Murat C."/>
            <person name="Sun H."/>
            <person name="Tunlid A."/>
            <person name="Henrissat B."/>
            <person name="Grigoriev I.V."/>
            <person name="Hibbett D.S."/>
            <person name="Martin F."/>
            <person name="Nordberg H.P."/>
            <person name="Cantor M.N."/>
            <person name="Hua S.X."/>
        </authorList>
    </citation>
    <scope>NUCLEOTIDE SEQUENCE [LARGE SCALE GENOMIC DNA]</scope>
    <source>
        <strain evidence="3 4">MAFF 305830</strain>
    </source>
</reference>
<feature type="region of interest" description="Disordered" evidence="1">
    <location>
        <begin position="81"/>
        <end position="110"/>
    </location>
</feature>
<evidence type="ECO:0000313" key="4">
    <source>
        <dbReference type="Proteomes" id="UP000054097"/>
    </source>
</evidence>
<evidence type="ECO:0000256" key="1">
    <source>
        <dbReference type="SAM" id="MobiDB-lite"/>
    </source>
</evidence>
<dbReference type="HOGENOM" id="CLU_1514185_0_0_1"/>
<feature type="signal peptide" evidence="2">
    <location>
        <begin position="1"/>
        <end position="25"/>
    </location>
</feature>
<keyword evidence="4" id="KW-1185">Reference proteome</keyword>
<evidence type="ECO:0000313" key="3">
    <source>
        <dbReference type="EMBL" id="KIM23932.1"/>
    </source>
</evidence>
<feature type="non-terminal residue" evidence="3">
    <location>
        <position position="1"/>
    </location>
</feature>
<dbReference type="OrthoDB" id="6781668at2759"/>
<proteinExistence type="predicted"/>
<dbReference type="Proteomes" id="UP000054097">
    <property type="component" value="Unassembled WGS sequence"/>
</dbReference>
<feature type="non-terminal residue" evidence="3">
    <location>
        <position position="178"/>
    </location>
</feature>
<feature type="compositionally biased region" description="Pro residues" evidence="1">
    <location>
        <begin position="90"/>
        <end position="105"/>
    </location>
</feature>
<accession>A0A0C2X3E7</accession>
<dbReference type="AlphaFoldDB" id="A0A0C2X3E7"/>
<dbReference type="STRING" id="933852.A0A0C2X3E7"/>
<protein>
    <submittedName>
        <fullName evidence="3">Uncharacterized protein</fullName>
    </submittedName>
</protein>
<gene>
    <name evidence="3" type="ORF">M408DRAFT_31579</name>
</gene>
<keyword evidence="2" id="KW-0732">Signal</keyword>
<sequence length="178" mass="19289">TPGPASANLLLAIPFILCAYNHFYAVTLDAGTCLAPAGDEEKRLMSLTSEGRLNGQTFCVSCVTQRPLRCKQCFSLVTPPSPFPSRDTPPLFPRAPPAGPPPTTPGGPTDPGSSCILSDSICAATEFDSFLTSLLFWTNLRLPWTFLLLGTQIWQVCRQMLTYEVSNLGRYGWMGGRG</sequence>
<evidence type="ECO:0000256" key="2">
    <source>
        <dbReference type="SAM" id="SignalP"/>
    </source>
</evidence>